<evidence type="ECO:0000313" key="3">
    <source>
        <dbReference type="Proteomes" id="UP000026714"/>
    </source>
</evidence>
<comment type="caution">
    <text evidence="2">The sequence shown here is derived from an EMBL/GenBank/DDBJ whole genome shotgun (WGS) entry which is preliminary data.</text>
</comment>
<name>A0A059KKI6_9BURK</name>
<protein>
    <submittedName>
        <fullName evidence="2">Uncharacterized protein</fullName>
    </submittedName>
</protein>
<dbReference type="Proteomes" id="UP000026714">
    <property type="component" value="Unassembled WGS sequence"/>
</dbReference>
<reference evidence="2 3" key="1">
    <citation type="journal article" date="2014" name="FEMS Microbiol. Ecol.">
        <title>Sphaerotilus natans encrusted with nanoball-shaped Fe(III) oxide minerals formed by nitrate-reducing mixotrophic Fe(II) oxidation.</title>
        <authorList>
            <person name="Park S."/>
            <person name="Kim D.H."/>
            <person name="Lee J.H."/>
            <person name="Hur H.G."/>
        </authorList>
    </citation>
    <scope>NUCLEOTIDE SEQUENCE [LARGE SCALE GENOMIC DNA]</scope>
    <source>
        <strain evidence="2 3">DSM 6575</strain>
    </source>
</reference>
<dbReference type="EMBL" id="AZRA01000064">
    <property type="protein sequence ID" value="KDB51890.1"/>
    <property type="molecule type" value="Genomic_DNA"/>
</dbReference>
<keyword evidence="3" id="KW-1185">Reference proteome</keyword>
<evidence type="ECO:0000256" key="1">
    <source>
        <dbReference type="SAM" id="MobiDB-lite"/>
    </source>
</evidence>
<dbReference type="AlphaFoldDB" id="A0A059KKI6"/>
<feature type="compositionally biased region" description="Basic residues" evidence="1">
    <location>
        <begin position="1"/>
        <end position="21"/>
    </location>
</feature>
<organism evidence="2 3">
    <name type="scientific">Sphaerotilus natans subsp. natans DSM 6575</name>
    <dbReference type="NCBI Taxonomy" id="1286631"/>
    <lineage>
        <taxon>Bacteria</taxon>
        <taxon>Pseudomonadati</taxon>
        <taxon>Pseudomonadota</taxon>
        <taxon>Betaproteobacteria</taxon>
        <taxon>Burkholderiales</taxon>
        <taxon>Sphaerotilaceae</taxon>
        <taxon>Sphaerotilus</taxon>
    </lineage>
</organism>
<evidence type="ECO:0000313" key="2">
    <source>
        <dbReference type="EMBL" id="KDB51890.1"/>
    </source>
</evidence>
<sequence length="78" mass="8570">MSSKHGAHSRRRRTAGPHHEKRPVGGRADRASGCSRGGEPAHRHRPPEPGLWGRASRPVFCWLASLPPQSRGHAPQNE</sequence>
<accession>A0A059KKI6</accession>
<gene>
    <name evidence="2" type="ORF">X805_25320</name>
</gene>
<feature type="region of interest" description="Disordered" evidence="1">
    <location>
        <begin position="1"/>
        <end position="54"/>
    </location>
</feature>
<proteinExistence type="predicted"/>